<proteinExistence type="predicted"/>
<dbReference type="EMBL" id="CP032290">
    <property type="protein sequence ID" value="AYA01267.1"/>
    <property type="molecule type" value="Genomic_DNA"/>
</dbReference>
<sequence>MTKTPQLIKIQTDSDIDNVCMSESFVVQRLKTIFHSRAKIWMFISA</sequence>
<reference evidence="1" key="1">
    <citation type="submission" date="2018-09" db="EMBL/GenBank/DDBJ databases">
        <title>Resistance of ancient and modern Acinetobacter lwoffii strains to heavy metals and arsenic revealed by genome analysis.</title>
        <authorList>
            <person name="Mindlin S."/>
            <person name="Petrenko A."/>
            <person name="Kurakov A."/>
            <person name="Beletsky A."/>
            <person name="Mardanov A."/>
            <person name="Petrova M."/>
        </authorList>
    </citation>
    <scope>NUCLEOTIDE SEQUENCE</scope>
    <source>
        <strain evidence="1">ED9-5a</strain>
        <plasmid evidence="1">pALWED3.6</plasmid>
    </source>
</reference>
<organism evidence="1">
    <name type="scientific">Acinetobacter lwoffii</name>
    <dbReference type="NCBI Taxonomy" id="28090"/>
    <lineage>
        <taxon>Bacteria</taxon>
        <taxon>Pseudomonadati</taxon>
        <taxon>Pseudomonadota</taxon>
        <taxon>Gammaproteobacteria</taxon>
        <taxon>Moraxellales</taxon>
        <taxon>Moraxellaceae</taxon>
        <taxon>Acinetobacter</taxon>
    </lineage>
</organism>
<keyword evidence="1" id="KW-0614">Plasmid</keyword>
<evidence type="ECO:0000313" key="1">
    <source>
        <dbReference type="EMBL" id="AYA01267.1"/>
    </source>
</evidence>
<name>A0A385L0Y1_ACILW</name>
<geneLocation type="plasmid" evidence="1">
    <name>pALWED3.6</name>
</geneLocation>
<protein>
    <submittedName>
        <fullName evidence="1">Uncharacterized protein</fullName>
    </submittedName>
</protein>
<dbReference type="AlphaFoldDB" id="A0A385L0Y1"/>
<accession>A0A385L0Y1</accession>
<gene>
    <name evidence="1" type="ORF">ABALW_D0034</name>
</gene>